<feature type="coiled-coil region" evidence="2">
    <location>
        <begin position="368"/>
        <end position="470"/>
    </location>
</feature>
<evidence type="ECO:0000256" key="1">
    <source>
        <dbReference type="ARBA" id="ARBA00023054"/>
    </source>
</evidence>
<feature type="compositionally biased region" description="Polar residues" evidence="3">
    <location>
        <begin position="105"/>
        <end position="129"/>
    </location>
</feature>
<dbReference type="Gene3D" id="1.10.220.60">
    <property type="entry name" value="GRIP domain"/>
    <property type="match status" value="1"/>
</dbReference>
<sequence length="769" mass="89022">MFTKLKKRLEEENTGELLKGLTVTGSTNYIPALSSFISGSASNLSAVGKISASLASSTAARSRRASASESSSPKIACVSLNHNQSASPGNKLSNNSKRTRRSNSELVSLQGATSNKGTSIMGHDSQTPEKNMGAIRKKAEPMKVLEAKVKDLHERLENQKKEHEVTTLEKLKQAIFENDDKWIVKLQALEKEKLRLENKLQECQIKLEKFVEKQEEKDEQDNFQNQEIAEKQHLLLISYQHVKELEEKLKRQNEEMSQTDKKVKEMEDRIEQLQAQIEKNEEELSRVWIIEHDKAELELEVDQLKHEALQTSSILEAKDSHIVHVEERVAVLEKRLEDSSLPDDEKVRAYLSEISLLNKKITEDGEEFSKLEKQLIEVRKKAKQKEEEVWTLEEKIQERDKELARLRVEYEEEISKLTSEAHNKKQELEGHISLLGSSLSEMTVQKQRESDEAQRRINDLMAAKTKYLEKETGMESQMAFLRDENIKLKEGFRKKEGECEILSQRLHSSSKEFDCASNRIEQLEKELKTQLSSLEEVQEVLKQREAELHTVTQEKDSLMIRNAERSNQLELVRQELRELKMQQETEEVQGKERKIDEFEKQATQHVELSARVLELKSVVEDLEEQLADRNKTIKLQQQRLVDMKKTLQKEFRAQKNNDNFKTSDSVELGSSFPSHLNVLEHQGSSHNQNHLDLKKDDVNFKYLRHVILKFMTSRECEAQQLIRAVSVLLHFTPEEERLIKETVNWKMSWFGTKPELSKGHLKSGVFVPF</sequence>
<evidence type="ECO:0000259" key="4">
    <source>
        <dbReference type="PROSITE" id="PS50913"/>
    </source>
</evidence>
<accession>A0ABM1T1P9</accession>
<feature type="domain" description="GRIP" evidence="4">
    <location>
        <begin position="693"/>
        <end position="742"/>
    </location>
</feature>
<dbReference type="SMART" id="SM00755">
    <property type="entry name" value="Grip"/>
    <property type="match status" value="1"/>
</dbReference>
<feature type="coiled-coil region" evidence="2">
    <location>
        <begin position="506"/>
        <end position="639"/>
    </location>
</feature>
<dbReference type="Proteomes" id="UP000694941">
    <property type="component" value="Unplaced"/>
</dbReference>
<organism evidence="5 6">
    <name type="scientific">Limulus polyphemus</name>
    <name type="common">Atlantic horseshoe crab</name>
    <dbReference type="NCBI Taxonomy" id="6850"/>
    <lineage>
        <taxon>Eukaryota</taxon>
        <taxon>Metazoa</taxon>
        <taxon>Ecdysozoa</taxon>
        <taxon>Arthropoda</taxon>
        <taxon>Chelicerata</taxon>
        <taxon>Merostomata</taxon>
        <taxon>Xiphosura</taxon>
        <taxon>Limulidae</taxon>
        <taxon>Limulus</taxon>
    </lineage>
</organism>
<evidence type="ECO:0000256" key="3">
    <source>
        <dbReference type="SAM" id="MobiDB-lite"/>
    </source>
</evidence>
<dbReference type="PANTHER" id="PTHR23157">
    <property type="entry name" value="GRIP AND COILED-COIL DOMAIN-CONTAINING PROTEIN 1"/>
    <property type="match status" value="1"/>
</dbReference>
<evidence type="ECO:0000313" key="6">
    <source>
        <dbReference type="RefSeq" id="XP_022249805.1"/>
    </source>
</evidence>
<evidence type="ECO:0000313" key="5">
    <source>
        <dbReference type="Proteomes" id="UP000694941"/>
    </source>
</evidence>
<reference evidence="6" key="1">
    <citation type="submission" date="2025-08" db="UniProtKB">
        <authorList>
            <consortium name="RefSeq"/>
        </authorList>
    </citation>
    <scope>IDENTIFICATION</scope>
    <source>
        <tissue evidence="6">Muscle</tissue>
    </source>
</reference>
<gene>
    <name evidence="6" type="primary">LOC106466136</name>
</gene>
<keyword evidence="1 2" id="KW-0175">Coiled coil</keyword>
<dbReference type="PROSITE" id="PS50913">
    <property type="entry name" value="GRIP"/>
    <property type="match status" value="1"/>
</dbReference>
<keyword evidence="5" id="KW-1185">Reference proteome</keyword>
<dbReference type="PANTHER" id="PTHR23157:SF24">
    <property type="entry name" value="GOLGIN SUBFAMILY A MEMBER 1"/>
    <property type="match status" value="1"/>
</dbReference>
<name>A0ABM1T1P9_LIMPO</name>
<dbReference type="Pfam" id="PF01465">
    <property type="entry name" value="GRIP"/>
    <property type="match status" value="1"/>
</dbReference>
<dbReference type="Gene3D" id="1.10.287.1490">
    <property type="match status" value="1"/>
</dbReference>
<protein>
    <submittedName>
        <fullName evidence="6">Golgin subfamily A member 1-like isoform X2</fullName>
    </submittedName>
</protein>
<dbReference type="RefSeq" id="XP_022249805.1">
    <property type="nucleotide sequence ID" value="XM_022394097.1"/>
</dbReference>
<evidence type="ECO:0000256" key="2">
    <source>
        <dbReference type="SAM" id="Coils"/>
    </source>
</evidence>
<dbReference type="InterPro" id="IPR051952">
    <property type="entry name" value="Golgi-autophagy_related"/>
</dbReference>
<dbReference type="InterPro" id="IPR000237">
    <property type="entry name" value="GRIP_dom"/>
</dbReference>
<feature type="region of interest" description="Disordered" evidence="3">
    <location>
        <begin position="79"/>
        <end position="131"/>
    </location>
</feature>
<proteinExistence type="predicted"/>
<feature type="coiled-coil region" evidence="2">
    <location>
        <begin position="142"/>
        <end position="307"/>
    </location>
</feature>
<dbReference type="GeneID" id="106466136"/>